<evidence type="ECO:0000313" key="1">
    <source>
        <dbReference type="WBParaSite" id="MCU_001399-RA"/>
    </source>
</evidence>
<dbReference type="AlphaFoldDB" id="A0A5K3ELG5"/>
<organism evidence="1">
    <name type="scientific">Mesocestoides corti</name>
    <name type="common">Flatworm</name>
    <dbReference type="NCBI Taxonomy" id="53468"/>
    <lineage>
        <taxon>Eukaryota</taxon>
        <taxon>Metazoa</taxon>
        <taxon>Spiralia</taxon>
        <taxon>Lophotrochozoa</taxon>
        <taxon>Platyhelminthes</taxon>
        <taxon>Cestoda</taxon>
        <taxon>Eucestoda</taxon>
        <taxon>Cyclophyllidea</taxon>
        <taxon>Mesocestoididae</taxon>
        <taxon>Mesocestoides</taxon>
    </lineage>
</organism>
<name>A0A5K3ELG5_MESCO</name>
<dbReference type="WBParaSite" id="MCU_001399-RA">
    <property type="protein sequence ID" value="MCU_001399-RA"/>
    <property type="gene ID" value="MCU_001399"/>
</dbReference>
<sequence>MCSSCDCGFHNFRTRLFGRSSFVRLSNLGLRFENGTVTSDNSSHLLRHRLKHTGQTVLLLTHLHLRETRI</sequence>
<reference evidence="1" key="1">
    <citation type="submission" date="2019-11" db="UniProtKB">
        <authorList>
            <consortium name="WormBaseParasite"/>
        </authorList>
    </citation>
    <scope>IDENTIFICATION</scope>
</reference>
<protein>
    <submittedName>
        <fullName evidence="1">Transposase</fullName>
    </submittedName>
</protein>
<accession>A0A5K3ELG5</accession>
<proteinExistence type="predicted"/>